<dbReference type="EMBL" id="DTBE01000047">
    <property type="protein sequence ID" value="HGQ59427.1"/>
    <property type="molecule type" value="Genomic_DNA"/>
</dbReference>
<gene>
    <name evidence="2" type="ORF">ENU09_01705</name>
    <name evidence="3" type="ORF">ENU20_01670</name>
</gene>
<name>A0A7C4NQP3_STAMA</name>
<keyword evidence="1" id="KW-0472">Membrane</keyword>
<dbReference type="AlphaFoldDB" id="A0A7C4NQP3"/>
<protein>
    <submittedName>
        <fullName evidence="3">Uncharacterized protein</fullName>
    </submittedName>
</protein>
<feature type="transmembrane region" description="Helical" evidence="1">
    <location>
        <begin position="50"/>
        <end position="71"/>
    </location>
</feature>
<organism evidence="3">
    <name type="scientific">Staphylothermus marinus</name>
    <dbReference type="NCBI Taxonomy" id="2280"/>
    <lineage>
        <taxon>Archaea</taxon>
        <taxon>Thermoproteota</taxon>
        <taxon>Thermoprotei</taxon>
        <taxon>Desulfurococcales</taxon>
        <taxon>Desulfurococcaceae</taxon>
        <taxon>Staphylothermus</taxon>
    </lineage>
</organism>
<accession>A0A7C4NQP3</accession>
<dbReference type="EMBL" id="DTBP01000013">
    <property type="protein sequence ID" value="HGQ73773.1"/>
    <property type="molecule type" value="Genomic_DNA"/>
</dbReference>
<sequence length="219" mass="25080">MELEYKEEYVRIIEKQVAQHTVFVGLVYAVVFSLAISVIIAIILKPTVSTLITYTILLGAIPISITSIIYSRINSKRFAEKAKEFVDLIEKLGKRFNTAKIELLEAPPPPLISIFSYDEKFLAIVYYDTMNIHVNILEPIKIKESEGYIPIYLVKKKEWLSTRKVGNRNVKTYKGEVAIPVPLKDRVIEGLFYITEIRFTNPAVEDIYGFLETILKTSN</sequence>
<feature type="transmembrane region" description="Helical" evidence="1">
    <location>
        <begin position="21"/>
        <end position="44"/>
    </location>
</feature>
<evidence type="ECO:0000313" key="2">
    <source>
        <dbReference type="EMBL" id="HGQ59427.1"/>
    </source>
</evidence>
<keyword evidence="1" id="KW-0812">Transmembrane</keyword>
<evidence type="ECO:0000256" key="1">
    <source>
        <dbReference type="SAM" id="Phobius"/>
    </source>
</evidence>
<proteinExistence type="predicted"/>
<evidence type="ECO:0000313" key="3">
    <source>
        <dbReference type="EMBL" id="HGQ73773.1"/>
    </source>
</evidence>
<keyword evidence="1" id="KW-1133">Transmembrane helix</keyword>
<reference evidence="3" key="1">
    <citation type="journal article" date="2020" name="mSystems">
        <title>Genome- and Community-Level Interaction Insights into Carbon Utilization and Element Cycling Functions of Hydrothermarchaeota in Hydrothermal Sediment.</title>
        <authorList>
            <person name="Zhou Z."/>
            <person name="Liu Y."/>
            <person name="Xu W."/>
            <person name="Pan J."/>
            <person name="Luo Z.H."/>
            <person name="Li M."/>
        </authorList>
    </citation>
    <scope>NUCLEOTIDE SEQUENCE [LARGE SCALE GENOMIC DNA]</scope>
    <source>
        <strain evidence="2">SpSt-638</strain>
        <strain evidence="3">SpSt-648</strain>
    </source>
</reference>
<comment type="caution">
    <text evidence="3">The sequence shown here is derived from an EMBL/GenBank/DDBJ whole genome shotgun (WGS) entry which is preliminary data.</text>
</comment>